<reference evidence="2" key="1">
    <citation type="submission" date="2023-11" db="EMBL/GenBank/DDBJ databases">
        <authorList>
            <person name="De Vega J J."/>
            <person name="De Vega J J."/>
        </authorList>
    </citation>
    <scope>NUCLEOTIDE SEQUENCE</scope>
</reference>
<dbReference type="InterPro" id="IPR036322">
    <property type="entry name" value="WD40_repeat_dom_sf"/>
</dbReference>
<evidence type="ECO:0000256" key="1">
    <source>
        <dbReference type="SAM" id="MobiDB-lite"/>
    </source>
</evidence>
<dbReference type="PANTHER" id="PTHR19847:SF7">
    <property type="entry name" value="DDB1- AND CUL4-ASSOCIATED FACTOR 11"/>
    <property type="match status" value="1"/>
</dbReference>
<protein>
    <recommendedName>
        <fullName evidence="5">WD40 repeat-like protein</fullName>
    </recommendedName>
</protein>
<evidence type="ECO:0000313" key="3">
    <source>
        <dbReference type="EMBL" id="CAK5280750.1"/>
    </source>
</evidence>
<dbReference type="EMBL" id="CAVNYO010000071">
    <property type="protein sequence ID" value="CAK5264800.1"/>
    <property type="molecule type" value="Genomic_DNA"/>
</dbReference>
<dbReference type="GO" id="GO:0043161">
    <property type="term" value="P:proteasome-mediated ubiquitin-dependent protein catabolic process"/>
    <property type="evidence" value="ECO:0007669"/>
    <property type="project" value="TreeGrafter"/>
</dbReference>
<gene>
    <name evidence="3" type="ORF">MYCIT1_LOCUS31364</name>
    <name evidence="2" type="ORF">MYCIT1_LOCUS5284</name>
</gene>
<evidence type="ECO:0008006" key="5">
    <source>
        <dbReference type="Google" id="ProtNLM"/>
    </source>
</evidence>
<feature type="region of interest" description="Disordered" evidence="1">
    <location>
        <begin position="181"/>
        <end position="232"/>
    </location>
</feature>
<proteinExistence type="predicted"/>
<accession>A0AAD2GYC4</accession>
<dbReference type="InterPro" id="IPR015943">
    <property type="entry name" value="WD40/YVTN_repeat-like_dom_sf"/>
</dbReference>
<dbReference type="AlphaFoldDB" id="A0AAD2GYC4"/>
<feature type="compositionally biased region" description="Acidic residues" evidence="1">
    <location>
        <begin position="215"/>
        <end position="232"/>
    </location>
</feature>
<dbReference type="PANTHER" id="PTHR19847">
    <property type="entry name" value="DDB1- AND CUL4-ASSOCIATED FACTOR 11"/>
    <property type="match status" value="1"/>
</dbReference>
<dbReference type="EMBL" id="CAVNYO010000440">
    <property type="protein sequence ID" value="CAK5280750.1"/>
    <property type="molecule type" value="Genomic_DNA"/>
</dbReference>
<keyword evidence="4" id="KW-1185">Reference proteome</keyword>
<dbReference type="GO" id="GO:0080008">
    <property type="term" value="C:Cul4-RING E3 ubiquitin ligase complex"/>
    <property type="evidence" value="ECO:0007669"/>
    <property type="project" value="TreeGrafter"/>
</dbReference>
<dbReference type="Proteomes" id="UP001295794">
    <property type="component" value="Unassembled WGS sequence"/>
</dbReference>
<dbReference type="SUPFAM" id="SSF50978">
    <property type="entry name" value="WD40 repeat-like"/>
    <property type="match status" value="1"/>
</dbReference>
<evidence type="ECO:0000313" key="2">
    <source>
        <dbReference type="EMBL" id="CAK5264800.1"/>
    </source>
</evidence>
<name>A0AAD2GYC4_9AGAR</name>
<evidence type="ECO:0000313" key="4">
    <source>
        <dbReference type="Proteomes" id="UP001295794"/>
    </source>
</evidence>
<feature type="non-terminal residue" evidence="2">
    <location>
        <position position="1"/>
    </location>
</feature>
<dbReference type="InterPro" id="IPR051859">
    <property type="entry name" value="DCAF"/>
</dbReference>
<organism evidence="2 4">
    <name type="scientific">Mycena citricolor</name>
    <dbReference type="NCBI Taxonomy" id="2018698"/>
    <lineage>
        <taxon>Eukaryota</taxon>
        <taxon>Fungi</taxon>
        <taxon>Dikarya</taxon>
        <taxon>Basidiomycota</taxon>
        <taxon>Agaricomycotina</taxon>
        <taxon>Agaricomycetes</taxon>
        <taxon>Agaricomycetidae</taxon>
        <taxon>Agaricales</taxon>
        <taxon>Marasmiineae</taxon>
        <taxon>Mycenaceae</taxon>
        <taxon>Mycena</taxon>
    </lineage>
</organism>
<comment type="caution">
    <text evidence="2">The sequence shown here is derived from an EMBL/GenBank/DDBJ whole genome shotgun (WGS) entry which is preliminary data.</text>
</comment>
<dbReference type="Gene3D" id="2.130.10.10">
    <property type="entry name" value="YVTN repeat-like/Quinoprotein amine dehydrogenase"/>
    <property type="match status" value="1"/>
</dbReference>
<sequence length="232" mass="26594">RLWDLRKMRTNQDLESCAHKNYSTNYDYRYPRYPKPRFIAHPKDCSVMTFYGHAVLRTLIRCHFSPAETTGGQYIYSGSADGKVHIWSLDGQVVQVLDRGQTLPMTFDPSDPDPEHISPSNRPCVRDVSWHAYEPVLMSAGWESGTHGGSRLARHEWKGLAKMRHNLEDWVARDRAHGSEFRRSARLAGRSPSLGLDDDDDEMPHIPGAYRVVIDDDDDVEQDDDDESDYSE</sequence>